<feature type="compositionally biased region" description="Basic and acidic residues" evidence="6">
    <location>
        <begin position="499"/>
        <end position="513"/>
    </location>
</feature>
<dbReference type="Proteomes" id="UP001244341">
    <property type="component" value="Chromosome 4b"/>
</dbReference>
<evidence type="ECO:0000256" key="2">
    <source>
        <dbReference type="ARBA" id="ARBA00022574"/>
    </source>
</evidence>
<dbReference type="PANTHER" id="PTHR44040:SF1">
    <property type="entry name" value="RETINOBLASTOMA-BINDING PROTEIN 5"/>
    <property type="match status" value="1"/>
</dbReference>
<dbReference type="PROSITE" id="PS50082">
    <property type="entry name" value="WD_REPEATS_2"/>
    <property type="match status" value="2"/>
</dbReference>
<name>A0ABY8TX40_TETOB</name>
<dbReference type="PANTHER" id="PTHR44040">
    <property type="entry name" value="RETINOBLASTOMA-BINDING PROTEIN 5"/>
    <property type="match status" value="1"/>
</dbReference>
<keyword evidence="2 5" id="KW-0853">WD repeat</keyword>
<reference evidence="7 8" key="1">
    <citation type="submission" date="2023-05" db="EMBL/GenBank/DDBJ databases">
        <title>A 100% complete, gapless, phased diploid assembly of the Scenedesmus obliquus UTEX 3031 genome.</title>
        <authorList>
            <person name="Biondi T.C."/>
            <person name="Hanschen E.R."/>
            <person name="Kwon T."/>
            <person name="Eng W."/>
            <person name="Kruse C.P.S."/>
            <person name="Koehler S.I."/>
            <person name="Kunde Y."/>
            <person name="Gleasner C.D."/>
            <person name="You Mak K.T."/>
            <person name="Polle J."/>
            <person name="Hovde B.T."/>
            <person name="Starkenburg S.R."/>
        </authorList>
    </citation>
    <scope>NUCLEOTIDE SEQUENCE [LARGE SCALE GENOMIC DNA]</scope>
    <source>
        <strain evidence="7 8">DOE0152z</strain>
    </source>
</reference>
<feature type="compositionally biased region" description="Low complexity" evidence="6">
    <location>
        <begin position="602"/>
        <end position="611"/>
    </location>
</feature>
<feature type="repeat" description="WD" evidence="5">
    <location>
        <begin position="88"/>
        <end position="122"/>
    </location>
</feature>
<feature type="repeat" description="WD" evidence="5">
    <location>
        <begin position="31"/>
        <end position="61"/>
    </location>
</feature>
<sequence length="611" mass="65927">MNRKLVDPFKSVALPEVIEEYLDYGVAKCCAFNRRGTLLATGTEDGYIIIWDFETRGVAKLLNGHSVQALPDDQQQQQQRAAPLAAAVTSLAWSRSGRHLLSGSLDKRVMLWDVLTGELVHEVALSSGVTRVSLSRRKPYTAVASLISTPPVIIDLDSKEVTPLASIDFKASAEKPGQQEMVANHVAGVALLSKSGREVLLGQLRGTITLYDTASQQVLDVVKLPAAVKVMSMCLNRQGSLLLVNCSDKAVRLFELRPRQPDARSYSAEQLKQALEGVEAGRVGSLLHPPEACTLAPCTASFTNAVEKNQWRAVALSGEGEHVAGGIAGKQEHRVYLWSRLYGKLERILEGPRNENIVDLAWHPTRSLLVTLSGNGKVYLWAQVFNENWSAFAPDFQELDENQEYVEAEDEFDINEKPAPPAVDGDAAEDAEVDVVTRERLLVFSSDEEDEGGSEEPLHWLPAEVTLQEEGPGGGQEQRDAAAGEQQEEGSDTSSEGEDAQRGAEELILDKPRDRKRRVRFEDSYATGDSEDDDEEMQPSGPGSARGGRTGSAGGRGRGGRRGRPPRYAGAGAGPGRGPAGGMYGAAAGFGGPGNALNPGAQQQQQSARLQ</sequence>
<dbReference type="InterPro" id="IPR019775">
    <property type="entry name" value="WD40_repeat_CS"/>
</dbReference>
<dbReference type="InterPro" id="IPR037850">
    <property type="entry name" value="RBBP5/Swd1"/>
</dbReference>
<gene>
    <name evidence="7" type="ORF">OEZ85_006554</name>
</gene>
<dbReference type="InterPro" id="IPR001680">
    <property type="entry name" value="WD40_rpt"/>
</dbReference>
<feature type="compositionally biased region" description="Acidic residues" evidence="6">
    <location>
        <begin position="486"/>
        <end position="498"/>
    </location>
</feature>
<evidence type="ECO:0008006" key="9">
    <source>
        <dbReference type="Google" id="ProtNLM"/>
    </source>
</evidence>
<feature type="region of interest" description="Disordered" evidence="6">
    <location>
        <begin position="468"/>
        <end position="611"/>
    </location>
</feature>
<dbReference type="Pfam" id="PF00400">
    <property type="entry name" value="WD40"/>
    <property type="match status" value="3"/>
</dbReference>
<evidence type="ECO:0000256" key="5">
    <source>
        <dbReference type="PROSITE-ProRule" id="PRU00221"/>
    </source>
</evidence>
<keyword evidence="4" id="KW-0539">Nucleus</keyword>
<feature type="region of interest" description="Disordered" evidence="6">
    <location>
        <begin position="410"/>
        <end position="430"/>
    </location>
</feature>
<dbReference type="InterPro" id="IPR015943">
    <property type="entry name" value="WD40/YVTN_repeat-like_dom_sf"/>
</dbReference>
<protein>
    <recommendedName>
        <fullName evidence="9">Anaphase-promoting complex subunit 4 WD40 domain-containing protein</fullName>
    </recommendedName>
</protein>
<dbReference type="PROSITE" id="PS00678">
    <property type="entry name" value="WD_REPEATS_1"/>
    <property type="match status" value="2"/>
</dbReference>
<feature type="compositionally biased region" description="Gly residues" evidence="6">
    <location>
        <begin position="544"/>
        <end position="557"/>
    </location>
</feature>
<evidence type="ECO:0000256" key="6">
    <source>
        <dbReference type="SAM" id="MobiDB-lite"/>
    </source>
</evidence>
<keyword evidence="3" id="KW-0677">Repeat</keyword>
<proteinExistence type="predicted"/>
<feature type="compositionally biased region" description="Gly residues" evidence="6">
    <location>
        <begin position="571"/>
        <end position="594"/>
    </location>
</feature>
<comment type="subcellular location">
    <subcellularLocation>
        <location evidence="1">Nucleus</location>
    </subcellularLocation>
</comment>
<dbReference type="SMART" id="SM00320">
    <property type="entry name" value="WD40"/>
    <property type="match status" value="4"/>
</dbReference>
<dbReference type="InterPro" id="IPR036322">
    <property type="entry name" value="WD40_repeat_dom_sf"/>
</dbReference>
<dbReference type="SUPFAM" id="SSF50978">
    <property type="entry name" value="WD40 repeat-like"/>
    <property type="match status" value="1"/>
</dbReference>
<dbReference type="EMBL" id="CP126211">
    <property type="protein sequence ID" value="WIA12938.1"/>
    <property type="molecule type" value="Genomic_DNA"/>
</dbReference>
<evidence type="ECO:0000256" key="4">
    <source>
        <dbReference type="ARBA" id="ARBA00023242"/>
    </source>
</evidence>
<organism evidence="7 8">
    <name type="scientific">Tetradesmus obliquus</name>
    <name type="common">Green alga</name>
    <name type="synonym">Acutodesmus obliquus</name>
    <dbReference type="NCBI Taxonomy" id="3088"/>
    <lineage>
        <taxon>Eukaryota</taxon>
        <taxon>Viridiplantae</taxon>
        <taxon>Chlorophyta</taxon>
        <taxon>core chlorophytes</taxon>
        <taxon>Chlorophyceae</taxon>
        <taxon>CS clade</taxon>
        <taxon>Sphaeropleales</taxon>
        <taxon>Scenedesmaceae</taxon>
        <taxon>Tetradesmus</taxon>
    </lineage>
</organism>
<evidence type="ECO:0000313" key="8">
    <source>
        <dbReference type="Proteomes" id="UP001244341"/>
    </source>
</evidence>
<dbReference type="PROSITE" id="PS50294">
    <property type="entry name" value="WD_REPEATS_REGION"/>
    <property type="match status" value="1"/>
</dbReference>
<evidence type="ECO:0000256" key="1">
    <source>
        <dbReference type="ARBA" id="ARBA00004123"/>
    </source>
</evidence>
<keyword evidence="8" id="KW-1185">Reference proteome</keyword>
<accession>A0ABY8TX40</accession>
<evidence type="ECO:0000256" key="3">
    <source>
        <dbReference type="ARBA" id="ARBA00022737"/>
    </source>
</evidence>
<evidence type="ECO:0000313" key="7">
    <source>
        <dbReference type="EMBL" id="WIA12938.1"/>
    </source>
</evidence>
<dbReference type="Gene3D" id="2.130.10.10">
    <property type="entry name" value="YVTN repeat-like/Quinoprotein amine dehydrogenase"/>
    <property type="match status" value="3"/>
</dbReference>